<dbReference type="CDD" id="cd15489">
    <property type="entry name" value="PHD_SF"/>
    <property type="match status" value="1"/>
</dbReference>
<dbReference type="Proteomes" id="UP000320735">
    <property type="component" value="Unassembled WGS sequence"/>
</dbReference>
<protein>
    <submittedName>
        <fullName evidence="4">Periplasmic serine endoprotease DegP</fullName>
        <ecNumber evidence="4">3.4.21.107</ecNumber>
    </submittedName>
</protein>
<reference evidence="4 5" key="1">
    <citation type="submission" date="2019-02" db="EMBL/GenBank/DDBJ databases">
        <title>Deep-cultivation of Planctomycetes and their phenomic and genomic characterization uncovers novel biology.</title>
        <authorList>
            <person name="Wiegand S."/>
            <person name="Jogler M."/>
            <person name="Boedeker C."/>
            <person name="Pinto D."/>
            <person name="Vollmers J."/>
            <person name="Rivas-Marin E."/>
            <person name="Kohn T."/>
            <person name="Peeters S.H."/>
            <person name="Heuer A."/>
            <person name="Rast P."/>
            <person name="Oberbeckmann S."/>
            <person name="Bunk B."/>
            <person name="Jeske O."/>
            <person name="Meyerdierks A."/>
            <person name="Storesund J.E."/>
            <person name="Kallscheuer N."/>
            <person name="Luecker S."/>
            <person name="Lage O.M."/>
            <person name="Pohl T."/>
            <person name="Merkel B.J."/>
            <person name="Hornburger P."/>
            <person name="Mueller R.-W."/>
            <person name="Bruemmer F."/>
            <person name="Labrenz M."/>
            <person name="Spormann A.M."/>
            <person name="Op Den Camp H."/>
            <person name="Overmann J."/>
            <person name="Amann R."/>
            <person name="Jetten M.S.M."/>
            <person name="Mascher T."/>
            <person name="Medema M.H."/>
            <person name="Devos D.P."/>
            <person name="Kaster A.-K."/>
            <person name="Ovreas L."/>
            <person name="Rohde M."/>
            <person name="Galperin M.Y."/>
            <person name="Jogler C."/>
        </authorList>
    </citation>
    <scope>NUCLEOTIDE SEQUENCE [LARGE SCALE GENOMIC DNA]</scope>
    <source>
        <strain evidence="4 5">CA54</strain>
    </source>
</reference>
<proteinExistence type="predicted"/>
<dbReference type="Pfam" id="PF13365">
    <property type="entry name" value="Trypsin_2"/>
    <property type="match status" value="1"/>
</dbReference>
<dbReference type="PANTHER" id="PTHR43343:SF3">
    <property type="entry name" value="PROTEASE DO-LIKE 8, CHLOROPLASTIC"/>
    <property type="match status" value="1"/>
</dbReference>
<dbReference type="InterPro" id="IPR051201">
    <property type="entry name" value="Chloro_Bact_Ser_Proteases"/>
</dbReference>
<dbReference type="EC" id="3.4.21.107" evidence="4"/>
<dbReference type="InterPro" id="IPR009003">
    <property type="entry name" value="Peptidase_S1_PA"/>
</dbReference>
<keyword evidence="1 4" id="KW-0645">Protease</keyword>
<dbReference type="GO" id="GO:0004252">
    <property type="term" value="F:serine-type endopeptidase activity"/>
    <property type="evidence" value="ECO:0007669"/>
    <property type="project" value="InterPro"/>
</dbReference>
<dbReference type="SUPFAM" id="SSF50494">
    <property type="entry name" value="Trypsin-like serine proteases"/>
    <property type="match status" value="1"/>
</dbReference>
<dbReference type="PRINTS" id="PR00834">
    <property type="entry name" value="PROTEASES2C"/>
</dbReference>
<dbReference type="InterPro" id="IPR001940">
    <property type="entry name" value="Peptidase_S1C"/>
</dbReference>
<dbReference type="Gene3D" id="2.40.10.120">
    <property type="match status" value="1"/>
</dbReference>
<feature type="transmembrane region" description="Helical" evidence="3">
    <location>
        <begin position="143"/>
        <end position="165"/>
    </location>
</feature>
<keyword evidence="3" id="KW-0472">Membrane</keyword>
<feature type="transmembrane region" description="Helical" evidence="3">
    <location>
        <begin position="99"/>
        <end position="131"/>
    </location>
</feature>
<evidence type="ECO:0000313" key="4">
    <source>
        <dbReference type="EMBL" id="TWU04166.1"/>
    </source>
</evidence>
<dbReference type="GO" id="GO:0006508">
    <property type="term" value="P:proteolysis"/>
    <property type="evidence" value="ECO:0007669"/>
    <property type="project" value="UniProtKB-KW"/>
</dbReference>
<gene>
    <name evidence="4" type="primary">degP_4</name>
    <name evidence="4" type="ORF">CA54_60480</name>
</gene>
<keyword evidence="2 4" id="KW-0378">Hydrolase</keyword>
<evidence type="ECO:0000256" key="3">
    <source>
        <dbReference type="SAM" id="Phobius"/>
    </source>
</evidence>
<keyword evidence="3" id="KW-1133">Transmembrane helix</keyword>
<keyword evidence="5" id="KW-1185">Reference proteome</keyword>
<evidence type="ECO:0000313" key="5">
    <source>
        <dbReference type="Proteomes" id="UP000320735"/>
    </source>
</evidence>
<sequence>MLCPHCRGEIELGEMVSICQACGQVQHEKCFQNWDTCGSYHCAPQRRVELAAQPSDIKITSGDLKRVHPAKSVFHPRRPHANSASAAGVSSDRPGMNRLAVIALVIALLGIPLFGLITGLMAIALGCIALATHKPNARGAGFAVSGILLGVVDMAGWVVFLALFLNGRAENHQVIEFEPDAAEIEAAAPHIRRAIKANVLIESHNGIPGFSGGSIGSGVILRIQDGEALIVTNRHVIDDEYTGDEFHDTKLPTDIGELRIKLIGQLSQPGKLVWMAPDGIDLALLTVPVLSPDVLPAVWDAAVPQLAVGDEVFAIGNPHGLGWTHTSGGISQFRSLASGNRKIRVIQISTAINSGNSGGGLYDQAGKLIGINTWSDDKRFSEGLSFTIAFESLLELAPHPLEGFIPPQIEASDAL</sequence>
<comment type="caution">
    <text evidence="4">The sequence shown here is derived from an EMBL/GenBank/DDBJ whole genome shotgun (WGS) entry which is preliminary data.</text>
</comment>
<dbReference type="PANTHER" id="PTHR43343">
    <property type="entry name" value="PEPTIDASE S12"/>
    <property type="match status" value="1"/>
</dbReference>
<name>A0A5C6AYU6_9PLAN</name>
<evidence type="ECO:0000256" key="2">
    <source>
        <dbReference type="ARBA" id="ARBA00022801"/>
    </source>
</evidence>
<dbReference type="EMBL" id="SJPP01000005">
    <property type="protein sequence ID" value="TWU04166.1"/>
    <property type="molecule type" value="Genomic_DNA"/>
</dbReference>
<dbReference type="AlphaFoldDB" id="A0A5C6AYU6"/>
<organism evidence="4 5">
    <name type="scientific">Symmachiella macrocystis</name>
    <dbReference type="NCBI Taxonomy" id="2527985"/>
    <lineage>
        <taxon>Bacteria</taxon>
        <taxon>Pseudomonadati</taxon>
        <taxon>Planctomycetota</taxon>
        <taxon>Planctomycetia</taxon>
        <taxon>Planctomycetales</taxon>
        <taxon>Planctomycetaceae</taxon>
        <taxon>Symmachiella</taxon>
    </lineage>
</organism>
<keyword evidence="3" id="KW-0812">Transmembrane</keyword>
<accession>A0A5C6AYU6</accession>
<evidence type="ECO:0000256" key="1">
    <source>
        <dbReference type="ARBA" id="ARBA00022670"/>
    </source>
</evidence>